<dbReference type="EMBL" id="JABBFW010000017">
    <property type="protein sequence ID" value="NML17346.1"/>
    <property type="molecule type" value="Genomic_DNA"/>
</dbReference>
<dbReference type="Proteomes" id="UP000574067">
    <property type="component" value="Unassembled WGS sequence"/>
</dbReference>
<name>A0A848FE75_9BURK</name>
<evidence type="ECO:0000313" key="2">
    <source>
        <dbReference type="Proteomes" id="UP000574067"/>
    </source>
</evidence>
<organism evidence="1 2">
    <name type="scientific">Azohydromonas caseinilytica</name>
    <dbReference type="NCBI Taxonomy" id="2728836"/>
    <lineage>
        <taxon>Bacteria</taxon>
        <taxon>Pseudomonadati</taxon>
        <taxon>Pseudomonadota</taxon>
        <taxon>Betaproteobacteria</taxon>
        <taxon>Burkholderiales</taxon>
        <taxon>Sphaerotilaceae</taxon>
        <taxon>Azohydromonas</taxon>
    </lineage>
</organism>
<dbReference type="RefSeq" id="WP_169162249.1">
    <property type="nucleotide sequence ID" value="NZ_JABBFW010000017.1"/>
</dbReference>
<protein>
    <submittedName>
        <fullName evidence="1">Uncharacterized protein</fullName>
    </submittedName>
</protein>
<accession>A0A848FE75</accession>
<evidence type="ECO:0000313" key="1">
    <source>
        <dbReference type="EMBL" id="NML17346.1"/>
    </source>
</evidence>
<sequence length="51" mass="5341">MNALTRFSVSILAGLEALLMVFGLPDWAVALWAVATAPAQAARAALHEPAH</sequence>
<gene>
    <name evidence="1" type="ORF">HHL10_20440</name>
</gene>
<proteinExistence type="predicted"/>
<dbReference type="AlphaFoldDB" id="A0A848FE75"/>
<reference evidence="1 2" key="1">
    <citation type="submission" date="2020-04" db="EMBL/GenBank/DDBJ databases">
        <title>Azohydromonas sp. isolated from soil.</title>
        <authorList>
            <person name="Dahal R.H."/>
        </authorList>
    </citation>
    <scope>NUCLEOTIDE SEQUENCE [LARGE SCALE GENOMIC DNA]</scope>
    <source>
        <strain evidence="1 2">G-1-1-14</strain>
    </source>
</reference>
<comment type="caution">
    <text evidence="1">The sequence shown here is derived from an EMBL/GenBank/DDBJ whole genome shotgun (WGS) entry which is preliminary data.</text>
</comment>
<keyword evidence="2" id="KW-1185">Reference proteome</keyword>